<feature type="site" description="Important for beta-aspartyl-AMP intermediate formation" evidence="11">
    <location>
        <position position="379"/>
    </location>
</feature>
<accession>A0A3G2RBP6</accession>
<dbReference type="EMBL" id="CP033169">
    <property type="protein sequence ID" value="AYO32117.1"/>
    <property type="molecule type" value="Genomic_DNA"/>
</dbReference>
<evidence type="ECO:0000256" key="5">
    <source>
        <dbReference type="ARBA" id="ARBA00022840"/>
    </source>
</evidence>
<dbReference type="PANTHER" id="PTHR43284:SF1">
    <property type="entry name" value="ASPARAGINE SYNTHETASE"/>
    <property type="match status" value="1"/>
</dbReference>
<comment type="similarity">
    <text evidence="2">Belongs to the asparagine synthetase family.</text>
</comment>
<dbReference type="PROSITE" id="PS51278">
    <property type="entry name" value="GATASE_TYPE_2"/>
    <property type="match status" value="1"/>
</dbReference>
<evidence type="ECO:0000256" key="11">
    <source>
        <dbReference type="PIRSR" id="PIRSR001589-3"/>
    </source>
</evidence>
<organism evidence="13 14">
    <name type="scientific">Biomaibacter acetigenes</name>
    <dbReference type="NCBI Taxonomy" id="2316383"/>
    <lineage>
        <taxon>Bacteria</taxon>
        <taxon>Bacillati</taxon>
        <taxon>Bacillota</taxon>
        <taxon>Clostridia</taxon>
        <taxon>Thermosediminibacterales</taxon>
        <taxon>Tepidanaerobacteraceae</taxon>
        <taxon>Biomaibacter</taxon>
    </lineage>
</organism>
<dbReference type="InterPro" id="IPR006426">
    <property type="entry name" value="Asn_synth_AEB"/>
</dbReference>
<gene>
    <name evidence="13" type="primary">asnB</name>
    <name evidence="13" type="ORF">D2962_17260</name>
</gene>
<feature type="binding site" evidence="10">
    <location>
        <position position="102"/>
    </location>
    <ligand>
        <name>L-glutamine</name>
        <dbReference type="ChEBI" id="CHEBI:58359"/>
    </ligand>
</feature>
<dbReference type="GO" id="GO:0005829">
    <property type="term" value="C:cytosol"/>
    <property type="evidence" value="ECO:0007669"/>
    <property type="project" value="TreeGrafter"/>
</dbReference>
<proteinExistence type="inferred from homology"/>
<dbReference type="AlphaFoldDB" id="A0A3G2RBP6"/>
<dbReference type="InterPro" id="IPR014729">
    <property type="entry name" value="Rossmann-like_a/b/a_fold"/>
</dbReference>
<dbReference type="PIRSF" id="PIRSF001589">
    <property type="entry name" value="Asn_synthetase_glu-h"/>
    <property type="match status" value="1"/>
</dbReference>
<dbReference type="GO" id="GO:0006529">
    <property type="term" value="P:asparagine biosynthetic process"/>
    <property type="evidence" value="ECO:0007669"/>
    <property type="project" value="UniProtKB-KW"/>
</dbReference>
<keyword evidence="13" id="KW-0436">Ligase</keyword>
<dbReference type="GO" id="GO:0004066">
    <property type="term" value="F:asparagine synthase (glutamine-hydrolyzing) activity"/>
    <property type="evidence" value="ECO:0007669"/>
    <property type="project" value="UniProtKB-EC"/>
</dbReference>
<keyword evidence="6 9" id="KW-0061">Asparagine biosynthesis</keyword>
<evidence type="ECO:0000313" key="13">
    <source>
        <dbReference type="EMBL" id="AYO32117.1"/>
    </source>
</evidence>
<reference evidence="13 14" key="1">
    <citation type="submission" date="2018-10" db="EMBL/GenBank/DDBJ databases">
        <authorList>
            <person name="Zhang X."/>
        </authorList>
    </citation>
    <scope>NUCLEOTIDE SEQUENCE [LARGE SCALE GENOMIC DNA]</scope>
    <source>
        <strain evidence="13 14">SK-G1</strain>
    </source>
</reference>
<dbReference type="Proteomes" id="UP000280960">
    <property type="component" value="Chromosome"/>
</dbReference>
<keyword evidence="9" id="KW-0028">Amino-acid biosynthesis</keyword>
<dbReference type="Pfam" id="PF13537">
    <property type="entry name" value="GATase_7"/>
    <property type="match status" value="1"/>
</dbReference>
<sequence>MCGITGWVDFDDDLTQKKSILEKMTQTLSKRGPDDNGYVLFPHAALGHRRLIVVDPAGGGQPMVREVGGCKYCITYNGELYNTDDVRKDLQSMGYHFTSRSDTEVLLVSYIAWGENCVDHLNGIFAFGIWDEAGQKLFMARDRLGVKPLFYAKRGSSFIFGSELKALLAHPLVKPELDTTGLAEIFALGPARTPGCGVFKGVEELKPGYRLSHDRGGTRIQQYWFLESHPHEDDLKTTTEKVSFLIKDTVERQLVSDVPVCTLLSGGLDSSAVTALVSYAFKKDGREPVNTYSVDYAGNDVYFKASEFQPNSDAYFVGKVSSFLDTKHHRVVIKTRDLASALEDAVLARDLPGMADVDSSLYLFCREVKRDATVALSGEGADEIFGGYPWFRRPEDFNSDTFPWTRMMQMRTDILSPELIDRIKPEEYVKNRYHEALDEVPRLAGESPFDKRIREITYLSVTRFMPTLLDRKDRMSMFTGLEVRVPYCDHRLVQYVWNIPWKIRSLGGIEKGILRKALEGTLPQDVLYRKKSPYPKTHNPEYLVTVRNKMLEILNDTQSPLLPFINKNAVLDLTRADTSNLDIPWFGQLMTIPQLFAYLIQTDFWMRKYGVMVL</sequence>
<dbReference type="PANTHER" id="PTHR43284">
    <property type="entry name" value="ASPARAGINE SYNTHETASE (GLUTAMINE-HYDROLYZING)"/>
    <property type="match status" value="1"/>
</dbReference>
<dbReference type="CDD" id="cd00712">
    <property type="entry name" value="AsnB"/>
    <property type="match status" value="1"/>
</dbReference>
<feature type="domain" description="Glutamine amidotransferase type-2" evidence="12">
    <location>
        <begin position="2"/>
        <end position="216"/>
    </location>
</feature>
<feature type="binding site" evidence="10">
    <location>
        <begin position="377"/>
        <end position="378"/>
    </location>
    <ligand>
        <name>ATP</name>
        <dbReference type="ChEBI" id="CHEBI:30616"/>
    </ligand>
</feature>
<dbReference type="SUPFAM" id="SSF52402">
    <property type="entry name" value="Adenine nucleotide alpha hydrolases-like"/>
    <property type="match status" value="1"/>
</dbReference>
<dbReference type="SUPFAM" id="SSF56235">
    <property type="entry name" value="N-terminal nucleophile aminohydrolases (Ntn hydrolases)"/>
    <property type="match status" value="1"/>
</dbReference>
<feature type="binding site" evidence="10">
    <location>
        <position position="263"/>
    </location>
    <ligand>
        <name>ATP</name>
        <dbReference type="ChEBI" id="CHEBI:30616"/>
    </ligand>
</feature>
<dbReference type="GO" id="GO:0005524">
    <property type="term" value="F:ATP binding"/>
    <property type="evidence" value="ECO:0007669"/>
    <property type="project" value="UniProtKB-KW"/>
</dbReference>
<keyword evidence="7 9" id="KW-0315">Glutamine amidotransferase</keyword>
<dbReference type="InterPro" id="IPR029055">
    <property type="entry name" value="Ntn_hydrolases_N"/>
</dbReference>
<feature type="active site" description="For GATase activity" evidence="9">
    <location>
        <position position="2"/>
    </location>
</feature>
<dbReference type="Gene3D" id="3.60.20.10">
    <property type="entry name" value="Glutamine Phosphoribosylpyrophosphate, subunit 1, domain 1"/>
    <property type="match status" value="1"/>
</dbReference>
<evidence type="ECO:0000256" key="9">
    <source>
        <dbReference type="PIRSR" id="PIRSR001589-1"/>
    </source>
</evidence>
<dbReference type="KEGG" id="bacg:D2962_17260"/>
<keyword evidence="14" id="KW-1185">Reference proteome</keyword>
<evidence type="ECO:0000313" key="14">
    <source>
        <dbReference type="Proteomes" id="UP000280960"/>
    </source>
</evidence>
<dbReference type="InterPro" id="IPR017932">
    <property type="entry name" value="GATase_2_dom"/>
</dbReference>
<evidence type="ECO:0000256" key="3">
    <source>
        <dbReference type="ARBA" id="ARBA00012737"/>
    </source>
</evidence>
<comment type="catalytic activity">
    <reaction evidence="8">
        <text>L-aspartate + L-glutamine + ATP + H2O = L-asparagine + L-glutamate + AMP + diphosphate + H(+)</text>
        <dbReference type="Rhea" id="RHEA:12228"/>
        <dbReference type="ChEBI" id="CHEBI:15377"/>
        <dbReference type="ChEBI" id="CHEBI:15378"/>
        <dbReference type="ChEBI" id="CHEBI:29985"/>
        <dbReference type="ChEBI" id="CHEBI:29991"/>
        <dbReference type="ChEBI" id="CHEBI:30616"/>
        <dbReference type="ChEBI" id="CHEBI:33019"/>
        <dbReference type="ChEBI" id="CHEBI:58048"/>
        <dbReference type="ChEBI" id="CHEBI:58359"/>
        <dbReference type="ChEBI" id="CHEBI:456215"/>
        <dbReference type="EC" id="6.3.5.4"/>
    </reaction>
</comment>
<dbReference type="InterPro" id="IPR001962">
    <property type="entry name" value="Asn_synthase"/>
</dbReference>
<evidence type="ECO:0000256" key="1">
    <source>
        <dbReference type="ARBA" id="ARBA00005187"/>
    </source>
</evidence>
<keyword evidence="4 10" id="KW-0547">Nucleotide-binding</keyword>
<dbReference type="CDD" id="cd01991">
    <property type="entry name" value="Asn_synthase_B_C"/>
    <property type="match status" value="1"/>
</dbReference>
<evidence type="ECO:0000256" key="7">
    <source>
        <dbReference type="ARBA" id="ARBA00022962"/>
    </source>
</evidence>
<comment type="pathway">
    <text evidence="1">Amino-acid biosynthesis; L-asparagine biosynthesis; L-asparagine from L-aspartate (L-Gln route): step 1/1.</text>
</comment>
<evidence type="ECO:0000256" key="8">
    <source>
        <dbReference type="ARBA" id="ARBA00048741"/>
    </source>
</evidence>
<dbReference type="Gene3D" id="3.40.50.620">
    <property type="entry name" value="HUPs"/>
    <property type="match status" value="1"/>
</dbReference>
<dbReference type="InterPro" id="IPR051786">
    <property type="entry name" value="ASN_synthetase/amidase"/>
</dbReference>
<dbReference type="InterPro" id="IPR033738">
    <property type="entry name" value="AsnB_N"/>
</dbReference>
<dbReference type="Pfam" id="PF00733">
    <property type="entry name" value="Asn_synthase"/>
    <property type="match status" value="1"/>
</dbReference>
<keyword evidence="5 10" id="KW-0067">ATP-binding</keyword>
<dbReference type="NCBIfam" id="TIGR01536">
    <property type="entry name" value="asn_synth_AEB"/>
    <property type="match status" value="1"/>
</dbReference>
<evidence type="ECO:0000256" key="2">
    <source>
        <dbReference type="ARBA" id="ARBA00005752"/>
    </source>
</evidence>
<evidence type="ECO:0000256" key="4">
    <source>
        <dbReference type="ARBA" id="ARBA00022741"/>
    </source>
</evidence>
<protein>
    <recommendedName>
        <fullName evidence="3">asparagine synthase (glutamine-hydrolyzing)</fullName>
        <ecNumber evidence="3">6.3.5.4</ecNumber>
    </recommendedName>
</protein>
<evidence type="ECO:0000256" key="10">
    <source>
        <dbReference type="PIRSR" id="PIRSR001589-2"/>
    </source>
</evidence>
<evidence type="ECO:0000259" key="12">
    <source>
        <dbReference type="PROSITE" id="PS51278"/>
    </source>
</evidence>
<dbReference type="RefSeq" id="WP_122015679.1">
    <property type="nucleotide sequence ID" value="NZ_CP033169.1"/>
</dbReference>
<evidence type="ECO:0000256" key="6">
    <source>
        <dbReference type="ARBA" id="ARBA00022888"/>
    </source>
</evidence>
<name>A0A3G2RBP6_9FIRM</name>
<feature type="binding site" evidence="10">
    <location>
        <position position="294"/>
    </location>
    <ligand>
        <name>ATP</name>
        <dbReference type="ChEBI" id="CHEBI:30616"/>
    </ligand>
</feature>
<dbReference type="EC" id="6.3.5.4" evidence="3"/>